<dbReference type="PROSITE" id="PS50005">
    <property type="entry name" value="TPR"/>
    <property type="match status" value="1"/>
</dbReference>
<protein>
    <submittedName>
        <fullName evidence="3">Tetratricopeptide repeat protein</fullName>
    </submittedName>
</protein>
<sequence length="162" mass="18002">MVRETFRRLWVMSFLVGSAAALFGCASTPVEPVSKPPVLYPQQAQVHVQQGAIAYEQGDISAAIEAWNLAVELNPADAVIVNNLALLLKQKNRFDEAAALLENGLKLSPEVAELHYNLAVISELYLLDLDRALVHYQRYQGLSADEDKKVTGWIADLERRLD</sequence>
<name>A0ABU2HH81_9GAMM</name>
<dbReference type="RefSeq" id="WP_227714603.1">
    <property type="nucleotide sequence ID" value="NZ_JAVMBO010000014.1"/>
</dbReference>
<evidence type="ECO:0000313" key="3">
    <source>
        <dbReference type="EMBL" id="MDS1310420.1"/>
    </source>
</evidence>
<proteinExistence type="predicted"/>
<evidence type="ECO:0000313" key="4">
    <source>
        <dbReference type="Proteomes" id="UP001267407"/>
    </source>
</evidence>
<dbReference type="PANTHER" id="PTHR44177:SF1">
    <property type="entry name" value="TETRATRICOPEPTIDE REPEAT PROTEIN 8"/>
    <property type="match status" value="1"/>
</dbReference>
<accession>A0ABU2HH81</accession>
<keyword evidence="2" id="KW-0732">Signal</keyword>
<evidence type="ECO:0000256" key="2">
    <source>
        <dbReference type="SAM" id="SignalP"/>
    </source>
</evidence>
<dbReference type="Gene3D" id="1.25.40.10">
    <property type="entry name" value="Tetratricopeptide repeat domain"/>
    <property type="match status" value="1"/>
</dbReference>
<feature type="signal peptide" evidence="2">
    <location>
        <begin position="1"/>
        <end position="23"/>
    </location>
</feature>
<dbReference type="EMBL" id="JAVMBO010000014">
    <property type="protein sequence ID" value="MDS1310420.1"/>
    <property type="molecule type" value="Genomic_DNA"/>
</dbReference>
<feature type="chain" id="PRO_5045646287" evidence="2">
    <location>
        <begin position="24"/>
        <end position="162"/>
    </location>
</feature>
<reference evidence="3" key="1">
    <citation type="submission" date="2023-09" db="EMBL/GenBank/DDBJ databases">
        <title>Marinobacter sediminicola sp. nov. and Marinobacter maritimum sp. nov., isolated from marine sediment.</title>
        <authorList>
            <person name="An J."/>
        </authorList>
    </citation>
    <scope>NUCLEOTIDE SEQUENCE</scope>
    <source>
        <strain evidence="3">F60267</strain>
    </source>
</reference>
<dbReference type="PANTHER" id="PTHR44177">
    <property type="entry name" value="TETRATRICOPEPTIDE REPEAT PROTEIN 8"/>
    <property type="match status" value="1"/>
</dbReference>
<keyword evidence="4" id="KW-1185">Reference proteome</keyword>
<dbReference type="InterPro" id="IPR019734">
    <property type="entry name" value="TPR_rpt"/>
</dbReference>
<organism evidence="3 4">
    <name type="scientific">Marinobacter xiaoshiensis</name>
    <dbReference type="NCBI Taxonomy" id="3073652"/>
    <lineage>
        <taxon>Bacteria</taxon>
        <taxon>Pseudomonadati</taxon>
        <taxon>Pseudomonadota</taxon>
        <taxon>Gammaproteobacteria</taxon>
        <taxon>Pseudomonadales</taxon>
        <taxon>Marinobacteraceae</taxon>
        <taxon>Marinobacter</taxon>
    </lineage>
</organism>
<keyword evidence="1" id="KW-0802">TPR repeat</keyword>
<dbReference type="SMART" id="SM00028">
    <property type="entry name" value="TPR"/>
    <property type="match status" value="2"/>
</dbReference>
<dbReference type="SUPFAM" id="SSF48452">
    <property type="entry name" value="TPR-like"/>
    <property type="match status" value="1"/>
</dbReference>
<feature type="repeat" description="TPR" evidence="1">
    <location>
        <begin position="44"/>
        <end position="77"/>
    </location>
</feature>
<dbReference type="Proteomes" id="UP001267407">
    <property type="component" value="Unassembled WGS sequence"/>
</dbReference>
<dbReference type="Pfam" id="PF13414">
    <property type="entry name" value="TPR_11"/>
    <property type="match status" value="1"/>
</dbReference>
<gene>
    <name evidence="3" type="ORF">RKA07_10005</name>
</gene>
<dbReference type="InterPro" id="IPR011990">
    <property type="entry name" value="TPR-like_helical_dom_sf"/>
</dbReference>
<dbReference type="InterPro" id="IPR028796">
    <property type="entry name" value="BBS8"/>
</dbReference>
<evidence type="ECO:0000256" key="1">
    <source>
        <dbReference type="PROSITE-ProRule" id="PRU00339"/>
    </source>
</evidence>
<dbReference type="PROSITE" id="PS51257">
    <property type="entry name" value="PROKAR_LIPOPROTEIN"/>
    <property type="match status" value="1"/>
</dbReference>
<comment type="caution">
    <text evidence="3">The sequence shown here is derived from an EMBL/GenBank/DDBJ whole genome shotgun (WGS) entry which is preliminary data.</text>
</comment>